<protein>
    <submittedName>
        <fullName evidence="2">Uncharacterized protein</fullName>
    </submittedName>
</protein>
<proteinExistence type="predicted"/>
<dbReference type="Proteomes" id="UP000652761">
    <property type="component" value="Unassembled WGS sequence"/>
</dbReference>
<name>A0A843XUF2_COLES</name>
<accession>A0A843XUF2</accession>
<feature type="region of interest" description="Disordered" evidence="1">
    <location>
        <begin position="143"/>
        <end position="182"/>
    </location>
</feature>
<sequence length="286" mass="31415">MLARDGSKRSRSDTQGASHAAGPLEDLLRVVVVKQLLRGRYLSLSLDESDQSAGRAILRGHRAAIGLKPKKDPHQKEGYLGLGPLPPQPSKGVLLKPLFPDSRGGSEQEAERVSKRSLGRLGVFLEQREEASVVVSSEKGLGNSFKKKGVRKREGSERQPSTSPAVQPSSPHSGTHRSDFLYHERPPFRSPSMWKGHRSGPPFRCPLLWKATVQVSFTMGAHRSDFLHCGRSPFKFSSPWEATVQDYDVFRSWHIPVLSSTTREPVPCTVVSLPSASTLLLAPSPS</sequence>
<organism evidence="2 3">
    <name type="scientific">Colocasia esculenta</name>
    <name type="common">Wild taro</name>
    <name type="synonym">Arum esculentum</name>
    <dbReference type="NCBI Taxonomy" id="4460"/>
    <lineage>
        <taxon>Eukaryota</taxon>
        <taxon>Viridiplantae</taxon>
        <taxon>Streptophyta</taxon>
        <taxon>Embryophyta</taxon>
        <taxon>Tracheophyta</taxon>
        <taxon>Spermatophyta</taxon>
        <taxon>Magnoliopsida</taxon>
        <taxon>Liliopsida</taxon>
        <taxon>Araceae</taxon>
        <taxon>Aroideae</taxon>
        <taxon>Colocasieae</taxon>
        <taxon>Colocasia</taxon>
    </lineage>
</organism>
<evidence type="ECO:0000256" key="1">
    <source>
        <dbReference type="SAM" id="MobiDB-lite"/>
    </source>
</evidence>
<dbReference type="AlphaFoldDB" id="A0A843XUF2"/>
<dbReference type="EMBL" id="NMUH01013789">
    <property type="protein sequence ID" value="MQM22732.1"/>
    <property type="molecule type" value="Genomic_DNA"/>
</dbReference>
<keyword evidence="3" id="KW-1185">Reference proteome</keyword>
<reference evidence="2" key="1">
    <citation type="submission" date="2017-07" db="EMBL/GenBank/DDBJ databases">
        <title>Taro Niue Genome Assembly and Annotation.</title>
        <authorList>
            <person name="Atibalentja N."/>
            <person name="Keating K."/>
            <person name="Fields C.J."/>
        </authorList>
    </citation>
    <scope>NUCLEOTIDE SEQUENCE</scope>
    <source>
        <strain evidence="2">Niue_2</strain>
        <tissue evidence="2">Leaf</tissue>
    </source>
</reference>
<evidence type="ECO:0000313" key="3">
    <source>
        <dbReference type="Proteomes" id="UP000652761"/>
    </source>
</evidence>
<feature type="region of interest" description="Disordered" evidence="1">
    <location>
        <begin position="1"/>
        <end position="20"/>
    </location>
</feature>
<feature type="compositionally biased region" description="Basic and acidic residues" evidence="1">
    <location>
        <begin position="1"/>
        <end position="12"/>
    </location>
</feature>
<comment type="caution">
    <text evidence="2">The sequence shown here is derived from an EMBL/GenBank/DDBJ whole genome shotgun (WGS) entry which is preliminary data.</text>
</comment>
<evidence type="ECO:0000313" key="2">
    <source>
        <dbReference type="EMBL" id="MQM22732.1"/>
    </source>
</evidence>
<gene>
    <name evidence="2" type="ORF">Taro_055789</name>
</gene>
<feature type="compositionally biased region" description="Polar residues" evidence="1">
    <location>
        <begin position="158"/>
        <end position="173"/>
    </location>
</feature>